<name>A0A818QZ98_9BILA</name>
<evidence type="ECO:0008006" key="5">
    <source>
        <dbReference type="Google" id="ProtNLM"/>
    </source>
</evidence>
<dbReference type="SUPFAM" id="SSF63829">
    <property type="entry name" value="Calcium-dependent phosphotriesterase"/>
    <property type="match status" value="1"/>
</dbReference>
<dbReference type="Proteomes" id="UP000663865">
    <property type="component" value="Unassembled WGS sequence"/>
</dbReference>
<proteinExistence type="predicted"/>
<dbReference type="InterPro" id="IPR001258">
    <property type="entry name" value="NHL_repeat"/>
</dbReference>
<gene>
    <name evidence="3" type="ORF">KIK155_LOCUS23109</name>
</gene>
<reference evidence="3" key="1">
    <citation type="submission" date="2021-02" db="EMBL/GenBank/DDBJ databases">
        <authorList>
            <person name="Nowell W R."/>
        </authorList>
    </citation>
    <scope>NUCLEOTIDE SEQUENCE</scope>
</reference>
<evidence type="ECO:0000313" key="3">
    <source>
        <dbReference type="EMBL" id="CAF3644378.1"/>
    </source>
</evidence>
<evidence type="ECO:0000313" key="4">
    <source>
        <dbReference type="Proteomes" id="UP000663865"/>
    </source>
</evidence>
<evidence type="ECO:0000256" key="2">
    <source>
        <dbReference type="PROSITE-ProRule" id="PRU00504"/>
    </source>
</evidence>
<dbReference type="PROSITE" id="PS51125">
    <property type="entry name" value="NHL"/>
    <property type="match status" value="1"/>
</dbReference>
<protein>
    <recommendedName>
        <fullName evidence="5">NHL repeat-containing protein</fullName>
    </recommendedName>
</protein>
<dbReference type="InterPro" id="IPR011042">
    <property type="entry name" value="6-blade_b-propeller_TolB-like"/>
</dbReference>
<comment type="caution">
    <text evidence="3">The sequence shown here is derived from an EMBL/GenBank/DDBJ whole genome shotgun (WGS) entry which is preliminary data.</text>
</comment>
<feature type="repeat" description="NHL" evidence="2">
    <location>
        <begin position="13"/>
        <end position="51"/>
    </location>
</feature>
<accession>A0A818QZ98</accession>
<keyword evidence="1" id="KW-0677">Repeat</keyword>
<sequence length="99" mass="11048">MKWNKDEKEGIIVTGVQGKGNNLTQFYYPAGVFVDALGTVYVADSHNHRVVRWPEGATQGDVIVGGNGQGNHDFELRNKELNRKNICILLINIWIGNQP</sequence>
<organism evidence="3 4">
    <name type="scientific">Rotaria socialis</name>
    <dbReference type="NCBI Taxonomy" id="392032"/>
    <lineage>
        <taxon>Eukaryota</taxon>
        <taxon>Metazoa</taxon>
        <taxon>Spiralia</taxon>
        <taxon>Gnathifera</taxon>
        <taxon>Rotifera</taxon>
        <taxon>Eurotatoria</taxon>
        <taxon>Bdelloidea</taxon>
        <taxon>Philodinida</taxon>
        <taxon>Philodinidae</taxon>
        <taxon>Rotaria</taxon>
    </lineage>
</organism>
<dbReference type="Gene3D" id="2.120.10.30">
    <property type="entry name" value="TolB, C-terminal domain"/>
    <property type="match status" value="1"/>
</dbReference>
<dbReference type="Pfam" id="PF01436">
    <property type="entry name" value="NHL"/>
    <property type="match status" value="1"/>
</dbReference>
<dbReference type="AlphaFoldDB" id="A0A818QZ98"/>
<evidence type="ECO:0000256" key="1">
    <source>
        <dbReference type="ARBA" id="ARBA00022737"/>
    </source>
</evidence>
<dbReference type="EMBL" id="CAJNYV010004100">
    <property type="protein sequence ID" value="CAF3644378.1"/>
    <property type="molecule type" value="Genomic_DNA"/>
</dbReference>